<comment type="function">
    <text evidence="7 9">Plays a role in photosynthetic sucrose synthesis by catalyzing the rate-limiting step of sucrose biosynthesis from UDP-glucose and fructose- 6-phosphate. Involved in the regulation of carbon partitioning in the leaves of plants. May regulate the synthesis of sucrose and therefore play a major role as a limiting factor in the export of photoassimilates out of the leaf. Plays a role for sucrose availability that is essential for plant growth and fiber elongation.</text>
</comment>
<dbReference type="InterPro" id="IPR044161">
    <property type="entry name" value="SPS"/>
</dbReference>
<feature type="domain" description="Glycosyltransferase subfamily 4-like N-terminal" evidence="13">
    <location>
        <begin position="199"/>
        <end position="404"/>
    </location>
</feature>
<dbReference type="EMBL" id="CAJGYO010000009">
    <property type="protein sequence ID" value="CAD6254269.1"/>
    <property type="molecule type" value="Genomic_DNA"/>
</dbReference>
<evidence type="ECO:0000256" key="2">
    <source>
        <dbReference type="ARBA" id="ARBA00006530"/>
    </source>
</evidence>
<comment type="caution">
    <text evidence="14">The sequence shown here is derived from an EMBL/GenBank/DDBJ whole genome shotgun (WGS) entry which is preliminary data.</text>
</comment>
<dbReference type="InterPro" id="IPR023214">
    <property type="entry name" value="HAD_sf"/>
</dbReference>
<dbReference type="UniPathway" id="UPA00371">
    <property type="reaction ID" value="UER00545"/>
</dbReference>
<accession>A0A811QDY9</accession>
<dbReference type="OrthoDB" id="512920at2759"/>
<evidence type="ECO:0000256" key="10">
    <source>
        <dbReference type="SAM" id="MobiDB-lite"/>
    </source>
</evidence>
<dbReference type="InterPro" id="IPR006380">
    <property type="entry name" value="SPP-like_dom"/>
</dbReference>
<dbReference type="AlphaFoldDB" id="A0A811QDY9"/>
<keyword evidence="15" id="KW-1185">Reference proteome</keyword>
<dbReference type="NCBIfam" id="TIGR02468">
    <property type="entry name" value="sucrsPsyn_pln"/>
    <property type="match status" value="1"/>
</dbReference>
<evidence type="ECO:0000256" key="5">
    <source>
        <dbReference type="ARBA" id="ARBA00022676"/>
    </source>
</evidence>
<dbReference type="Pfam" id="PF00534">
    <property type="entry name" value="Glycos_transf_1"/>
    <property type="match status" value="1"/>
</dbReference>
<reference evidence="14" key="1">
    <citation type="submission" date="2020-10" db="EMBL/GenBank/DDBJ databases">
        <authorList>
            <person name="Han B."/>
            <person name="Lu T."/>
            <person name="Zhao Q."/>
            <person name="Huang X."/>
            <person name="Zhao Y."/>
        </authorList>
    </citation>
    <scope>NUCLEOTIDE SEQUENCE</scope>
</reference>
<feature type="domain" description="Sucrose phosphatase-like" evidence="12">
    <location>
        <begin position="823"/>
        <end position="1000"/>
    </location>
</feature>
<feature type="region of interest" description="Disordered" evidence="10">
    <location>
        <begin position="122"/>
        <end position="141"/>
    </location>
</feature>
<dbReference type="Gene3D" id="3.40.50.1000">
    <property type="entry name" value="HAD superfamily/HAD-like"/>
    <property type="match status" value="1"/>
</dbReference>
<dbReference type="InterPro" id="IPR012819">
    <property type="entry name" value="SPS_pln"/>
</dbReference>
<dbReference type="Proteomes" id="UP000604825">
    <property type="component" value="Unassembled WGS sequence"/>
</dbReference>
<keyword evidence="5 9" id="KW-0328">Glycosyltransferase</keyword>
<dbReference type="InterPro" id="IPR028098">
    <property type="entry name" value="Glyco_trans_4-like_N"/>
</dbReference>
<evidence type="ECO:0000313" key="15">
    <source>
        <dbReference type="Proteomes" id="UP000604825"/>
    </source>
</evidence>
<dbReference type="Pfam" id="PF13579">
    <property type="entry name" value="Glyco_trans_4_4"/>
    <property type="match status" value="1"/>
</dbReference>
<proteinExistence type="inferred from homology"/>
<dbReference type="InterPro" id="IPR001296">
    <property type="entry name" value="Glyco_trans_1"/>
</dbReference>
<protein>
    <recommendedName>
        <fullName evidence="4 9">Sucrose-phosphate synthase</fullName>
        <ecNumber evidence="4 9">2.4.1.14</ecNumber>
    </recommendedName>
</protein>
<dbReference type="PANTHER" id="PTHR46039:SF1">
    <property type="entry name" value="SUCROSE-PHOSPHATE SYNTHASE 4"/>
    <property type="match status" value="1"/>
</dbReference>
<dbReference type="GO" id="GO:0046524">
    <property type="term" value="F:sucrose-phosphate synthase activity"/>
    <property type="evidence" value="ECO:0007669"/>
    <property type="project" value="UniProtKB-UniRule"/>
</dbReference>
<dbReference type="SUPFAM" id="SSF53756">
    <property type="entry name" value="UDP-Glycosyltransferase/glycogen phosphorylase"/>
    <property type="match status" value="1"/>
</dbReference>
<feature type="region of interest" description="Disordered" evidence="10">
    <location>
        <begin position="25"/>
        <end position="45"/>
    </location>
</feature>
<dbReference type="PANTHER" id="PTHR46039">
    <property type="entry name" value="SUCROSE-PHOSPHATE SYNTHASE 3-RELATED"/>
    <property type="match status" value="1"/>
</dbReference>
<evidence type="ECO:0000259" key="11">
    <source>
        <dbReference type="Pfam" id="PF00534"/>
    </source>
</evidence>
<evidence type="ECO:0000256" key="8">
    <source>
        <dbReference type="ARBA" id="ARBA00047471"/>
    </source>
</evidence>
<evidence type="ECO:0000256" key="4">
    <source>
        <dbReference type="ARBA" id="ARBA00012536"/>
    </source>
</evidence>
<gene>
    <name evidence="14" type="ORF">NCGR_LOCUS37875</name>
</gene>
<dbReference type="Gene3D" id="3.90.1070.10">
    <property type="match status" value="1"/>
</dbReference>
<feature type="domain" description="Glycosyl transferase family 1" evidence="11">
    <location>
        <begin position="490"/>
        <end position="662"/>
    </location>
</feature>
<keyword evidence="6 9" id="KW-0808">Transferase</keyword>
<dbReference type="GO" id="GO:0005986">
    <property type="term" value="P:sucrose biosynthetic process"/>
    <property type="evidence" value="ECO:0007669"/>
    <property type="project" value="UniProtKB-UniRule"/>
</dbReference>
<comment type="similarity">
    <text evidence="2 9">Belongs to the glycosyltransferase 1 family.</text>
</comment>
<evidence type="ECO:0000256" key="9">
    <source>
        <dbReference type="RuleBase" id="RU368006"/>
    </source>
</evidence>
<evidence type="ECO:0000256" key="7">
    <source>
        <dbReference type="ARBA" id="ARBA00024883"/>
    </source>
</evidence>
<comment type="subunit">
    <text evidence="3 9">Homodimer or homotetramer.</text>
</comment>
<evidence type="ECO:0000259" key="13">
    <source>
        <dbReference type="Pfam" id="PF13579"/>
    </source>
</evidence>
<dbReference type="EC" id="2.4.1.14" evidence="4 9"/>
<evidence type="ECO:0000256" key="6">
    <source>
        <dbReference type="ARBA" id="ARBA00022679"/>
    </source>
</evidence>
<evidence type="ECO:0000256" key="1">
    <source>
        <dbReference type="ARBA" id="ARBA00005027"/>
    </source>
</evidence>
<dbReference type="Gene3D" id="3.40.50.2000">
    <property type="entry name" value="Glycogen Phosphorylase B"/>
    <property type="match status" value="2"/>
</dbReference>
<organism evidence="14 15">
    <name type="scientific">Miscanthus lutarioriparius</name>
    <dbReference type="NCBI Taxonomy" id="422564"/>
    <lineage>
        <taxon>Eukaryota</taxon>
        <taxon>Viridiplantae</taxon>
        <taxon>Streptophyta</taxon>
        <taxon>Embryophyta</taxon>
        <taxon>Tracheophyta</taxon>
        <taxon>Spermatophyta</taxon>
        <taxon>Magnoliopsida</taxon>
        <taxon>Liliopsida</taxon>
        <taxon>Poales</taxon>
        <taxon>Poaceae</taxon>
        <taxon>PACMAD clade</taxon>
        <taxon>Panicoideae</taxon>
        <taxon>Andropogonodae</taxon>
        <taxon>Andropogoneae</taxon>
        <taxon>Saccharinae</taxon>
        <taxon>Miscanthus</taxon>
    </lineage>
</organism>
<name>A0A811QDY9_9POAL</name>
<comment type="catalytic activity">
    <reaction evidence="8 9">
        <text>beta-D-fructose 6-phosphate + UDP-alpha-D-glucose = sucrose 6(F)-phosphate + UDP + H(+)</text>
        <dbReference type="Rhea" id="RHEA:22172"/>
        <dbReference type="ChEBI" id="CHEBI:15378"/>
        <dbReference type="ChEBI" id="CHEBI:57634"/>
        <dbReference type="ChEBI" id="CHEBI:57723"/>
        <dbReference type="ChEBI" id="CHEBI:58223"/>
        <dbReference type="ChEBI" id="CHEBI:58885"/>
        <dbReference type="EC" id="2.4.1.14"/>
    </reaction>
</comment>
<dbReference type="CDD" id="cd16419">
    <property type="entry name" value="HAD_SPS"/>
    <property type="match status" value="1"/>
</dbReference>
<dbReference type="Pfam" id="PF05116">
    <property type="entry name" value="S6PP"/>
    <property type="match status" value="1"/>
</dbReference>
<evidence type="ECO:0000259" key="12">
    <source>
        <dbReference type="Pfam" id="PF05116"/>
    </source>
</evidence>
<evidence type="ECO:0000313" key="14">
    <source>
        <dbReference type="EMBL" id="CAD6254269.1"/>
    </source>
</evidence>
<sequence length="1052" mass="114291">MAAGNEWINGYLEAILDAGARLRGQRHGQGGAAPPLPRLPAEAGDQGAAAYSPTRYFVEEVVSRFDDRDLHKTWTKVVAMRNSQERSNRLENLCWRIWHVARKKKQVEWDYSRQLSLRRLEQEQGSREAAEELSEGETTKDHRADAALSVARIASEARIVSDDEDDDGTDDRNLYIVLISIHGLVRGENMELGRDSDTGGQVKYVVELARALAATAGVHRVDLLTRQISCPDVDWTYGEPVEMITRHADDSDGGSGGAYIVRLPCGPRDKYLPKESLWPHIPEFVDRALAHVTNVARALGDQLHLEATGAGAGCPSPPVWPYVVHGHYADAAEVAAHLASALNVPMVMTGHSLGRNKLEQLLMLGRMPRAEIQGTYRIARRVEAEETGLDAAEVVVTSTKQEIEEQWGLYDGFDLMVERKLRVRRRRGVSCLGRYMPRMVVIPPGMDFSYVDTQDLAAEGGDAADLQMIMSSPKKPLPPIWSEVLRFFANPHKPMILALSRPDPKKNVTTLLKAYGESRHLRELANLTLILGNRDDIEEMSGGAATVLTAVLKLIDRYDLYGCVAYPKHHKQTDVPHIYRLAAKTKGVFINPALVEPFGLTLIEAAAYGLPVVATKNGGPVDIIKALHNGLLVDPHDAAAVTEALLSLLADKARWAECRRNGLRNIHRFSWPHHCRLYLSHVAANCDHPAPHQLLRVPASPRAAAAAAERGGTDYDSLSESLRGLSISIDASHDLKAAGSGGDSAAAAIMDALRRRRRSSTADDRPPTARAAIGHAPGRRQGLLVLAVDCYDGNGAPDAVGMKKAVDLALSAAAAAGGRLGCVLSTGMTISEAADALGACGADPVSFDALICSSGAELCYPWRGEVAADEEYAGHVAFRWPGDHVRAAVPRLGKAEGALEADLAVDEAACSVHCHAYAATGASKVKKVDSIRQSLRMRGFRCNLVYTRACTRLNVIPLSASRPRALRYLSIQWGIDLAKVAVLVGDKGDTDRERLLPGLHRTLVLPELVSHGSEELRRDEDGFLAEDVVAMDSPNIVTLADYQAAADILKAI</sequence>
<evidence type="ECO:0000256" key="3">
    <source>
        <dbReference type="ARBA" id="ARBA00011774"/>
    </source>
</evidence>
<dbReference type="InterPro" id="IPR035659">
    <property type="entry name" value="SPS_C"/>
</dbReference>
<comment type="pathway">
    <text evidence="1 9">Glycan biosynthesis; sucrose biosynthesis; sucrose from D-fructose 6-phosphate and UDP-alpha-D-glucose: step 1/2.</text>
</comment>